<keyword evidence="5" id="KW-0472">Membrane</keyword>
<evidence type="ECO:0000256" key="3">
    <source>
        <dbReference type="ARBA" id="ARBA00022452"/>
    </source>
</evidence>
<evidence type="ECO:0000256" key="1">
    <source>
        <dbReference type="ARBA" id="ARBA00004571"/>
    </source>
</evidence>
<dbReference type="InterPro" id="IPR036942">
    <property type="entry name" value="Beta-barrel_TonB_sf"/>
</dbReference>
<evidence type="ECO:0000313" key="9">
    <source>
        <dbReference type="EMBL" id="RXS93424.1"/>
    </source>
</evidence>
<reference evidence="9 10" key="1">
    <citation type="journal article" date="2016" name="Int. J. Syst. Evol. Microbiol.">
        <title>Acidipila dinghuensis sp. nov., an acidobacterium isolated from forest soil.</title>
        <authorList>
            <person name="Jiang Y.W."/>
            <person name="Wang J."/>
            <person name="Chen M.H."/>
            <person name="Lv Y.Y."/>
            <person name="Qiu L.H."/>
        </authorList>
    </citation>
    <scope>NUCLEOTIDE SEQUENCE [LARGE SCALE GENOMIC DNA]</scope>
    <source>
        <strain evidence="9 10">DHOF10</strain>
    </source>
</reference>
<dbReference type="Pfam" id="PF25183">
    <property type="entry name" value="OMP_b-brl_4"/>
    <property type="match status" value="1"/>
</dbReference>
<comment type="subcellular location">
    <subcellularLocation>
        <location evidence="1">Cell outer membrane</location>
        <topology evidence="1">Multi-pass membrane protein</topology>
    </subcellularLocation>
</comment>
<dbReference type="InterPro" id="IPR013784">
    <property type="entry name" value="Carb-bd-like_fold"/>
</dbReference>
<comment type="caution">
    <text evidence="9">The sequence shown here is derived from an EMBL/GenBank/DDBJ whole genome shotgun (WGS) entry which is preliminary data.</text>
</comment>
<feature type="domain" description="TonB-dependent transporter Oar-like beta-barrel" evidence="8">
    <location>
        <begin position="246"/>
        <end position="1081"/>
    </location>
</feature>
<evidence type="ECO:0000313" key="10">
    <source>
        <dbReference type="Proteomes" id="UP000290253"/>
    </source>
</evidence>
<protein>
    <submittedName>
        <fullName evidence="9">TonB-dependent receptor</fullName>
    </submittedName>
</protein>
<evidence type="ECO:0000256" key="4">
    <source>
        <dbReference type="ARBA" id="ARBA00022692"/>
    </source>
</evidence>
<evidence type="ECO:0000256" key="6">
    <source>
        <dbReference type="ARBA" id="ARBA00023237"/>
    </source>
</evidence>
<dbReference type="GO" id="GO:0009279">
    <property type="term" value="C:cell outer membrane"/>
    <property type="evidence" value="ECO:0007669"/>
    <property type="project" value="UniProtKB-SubCell"/>
</dbReference>
<keyword evidence="6" id="KW-0998">Cell outer membrane</keyword>
<name>A0A4Q1S8W1_9BACT</name>
<dbReference type="SUPFAM" id="SSF49452">
    <property type="entry name" value="Starch-binding domain-like"/>
    <property type="match status" value="1"/>
</dbReference>
<dbReference type="Proteomes" id="UP000290253">
    <property type="component" value="Unassembled WGS sequence"/>
</dbReference>
<evidence type="ECO:0000256" key="5">
    <source>
        <dbReference type="ARBA" id="ARBA00023136"/>
    </source>
</evidence>
<dbReference type="RefSeq" id="WP_129209967.1">
    <property type="nucleotide sequence ID" value="NZ_BMGU01000002.1"/>
</dbReference>
<gene>
    <name evidence="9" type="ORF">ESZ00_18960</name>
</gene>
<sequence length="1118" mass="120665">MRFKSGSHWLLSALLLLLSSLTLHAQVDTGSLSGIVTDPAGAVVANATVTVTNTGTSAAHTVSTSNNGAFHLENLEPAVYTVSVELAGFETWRARVEVTVGGHAALNAKLAVGSNKSTVEVVALGGVEVDTSSQEVSEIVTPEQVKQLPSLTRNIYDFVGLSGNVSQGDEAQGHTQNSTNLGVGYSINGQRSSGTEILLDGVENIELFDDVVGLHVPVDSVGEYRVLTSNFDPQYGRASGGVVSVVTASGSNQFHGTFSEFNRVAAYTANTVTNAQGGLSKGGYTRNQPSFFLSGPIVRNKLFFAAGAEWLRVRSNTIQTAWVPTSDLLSYAATTTQNFVSKYGQSFTYAQTITNSAAGTPFASVPASTPVFGLVNYSVPQDAGGGLPQNTYNYVLRGDYQYSDRTQYFGRFVGWKLDEPLGALYYSPYSNYDAGELDKDYAALGGFTHVFSPTLVTSGRVSFSRINLNENTTEAGLTTPALYFSSAAQVNGYSVDLPGNGLGLPFGGPQNVLQWNQDVDWNRGNHNFKFGSQLLYIQANRTFGAYAQAEEALAGSVEGDSTGYAGFLSGTVGTFSTAVDPQGHFPGQTISTPLTQPNFARSDRFHDWAVYGQDAWRATPKLTVNYGVRYEYFGVQHNNKADLDSNFYYGSGSSYADQIRSGQVFTVPNSPIHELWEPSYGTVSPRLGFAFDPTGSGKTAVRGGWGISYERNFGNVTFNVIQNPPNYAVVVQNGVAVSTSNLGTLADADGEVTLPSTSLRHVAQNIRTAQTQFWNLTVEHQIAPQTVVSATYLGARGLHLYDIKNINGEGSGNYLAGDDYATDGLTRLNSTYSNINSRGSNGDSYYEAVNLRFSTRNLLTSGLSATANYTYGHAIDDLSSTFSETNAGGGGYNLGYTNPFDPGYDRGSSDLDIRQRFVFAPIYETPWFHNSKSLKGELLGNWTATGIYTVRSGTSFTYYDSTYNLGDYYNIARYVPSSSIKKWKYTKSQGEVPGAVNQYYLASSLPTGQKIVNDAIGGYSNWAFPTYAPERNSFVGPGAWNLDLAVSKQFPVWEKVNVELRAEGFDVLNHHNLYVQETLADAANYYPSTPVITAKKGGVNGSASEERRFGQLAVKVNF</sequence>
<accession>A0A4Q1S8W1</accession>
<keyword evidence="4" id="KW-0812">Transmembrane</keyword>
<dbReference type="GO" id="GO:0015344">
    <property type="term" value="F:siderophore uptake transmembrane transporter activity"/>
    <property type="evidence" value="ECO:0007669"/>
    <property type="project" value="TreeGrafter"/>
</dbReference>
<proteinExistence type="predicted"/>
<dbReference type="AlphaFoldDB" id="A0A4Q1S8W1"/>
<keyword evidence="3" id="KW-1134">Transmembrane beta strand</keyword>
<dbReference type="InterPro" id="IPR039426">
    <property type="entry name" value="TonB-dep_rcpt-like"/>
</dbReference>
<keyword evidence="10" id="KW-1185">Reference proteome</keyword>
<evidence type="ECO:0000256" key="2">
    <source>
        <dbReference type="ARBA" id="ARBA00022448"/>
    </source>
</evidence>
<dbReference type="SUPFAM" id="SSF56935">
    <property type="entry name" value="Porins"/>
    <property type="match status" value="1"/>
</dbReference>
<dbReference type="PANTHER" id="PTHR30069">
    <property type="entry name" value="TONB-DEPENDENT OUTER MEMBRANE RECEPTOR"/>
    <property type="match status" value="1"/>
</dbReference>
<dbReference type="Pfam" id="PF13620">
    <property type="entry name" value="CarboxypepD_reg"/>
    <property type="match status" value="1"/>
</dbReference>
<feature type="chain" id="PRO_5020844911" evidence="7">
    <location>
        <begin position="26"/>
        <end position="1118"/>
    </location>
</feature>
<dbReference type="GO" id="GO:0030246">
    <property type="term" value="F:carbohydrate binding"/>
    <property type="evidence" value="ECO:0007669"/>
    <property type="project" value="InterPro"/>
</dbReference>
<dbReference type="EMBL" id="SDMK01000005">
    <property type="protein sequence ID" value="RXS93424.1"/>
    <property type="molecule type" value="Genomic_DNA"/>
</dbReference>
<dbReference type="Gene3D" id="2.40.170.20">
    <property type="entry name" value="TonB-dependent receptor, beta-barrel domain"/>
    <property type="match status" value="1"/>
</dbReference>
<organism evidence="9 10">
    <name type="scientific">Silvibacterium dinghuense</name>
    <dbReference type="NCBI Taxonomy" id="1560006"/>
    <lineage>
        <taxon>Bacteria</taxon>
        <taxon>Pseudomonadati</taxon>
        <taxon>Acidobacteriota</taxon>
        <taxon>Terriglobia</taxon>
        <taxon>Terriglobales</taxon>
        <taxon>Acidobacteriaceae</taxon>
        <taxon>Silvibacterium</taxon>
    </lineage>
</organism>
<evidence type="ECO:0000256" key="7">
    <source>
        <dbReference type="SAM" id="SignalP"/>
    </source>
</evidence>
<dbReference type="InterPro" id="IPR057601">
    <property type="entry name" value="Oar-like_b-barrel"/>
</dbReference>
<dbReference type="GO" id="GO:0044718">
    <property type="term" value="P:siderophore transmembrane transport"/>
    <property type="evidence" value="ECO:0007669"/>
    <property type="project" value="TreeGrafter"/>
</dbReference>
<keyword evidence="7" id="KW-0732">Signal</keyword>
<evidence type="ECO:0000259" key="8">
    <source>
        <dbReference type="Pfam" id="PF25183"/>
    </source>
</evidence>
<dbReference type="Gene3D" id="2.60.40.1120">
    <property type="entry name" value="Carboxypeptidase-like, regulatory domain"/>
    <property type="match status" value="1"/>
</dbReference>
<keyword evidence="9" id="KW-0675">Receptor</keyword>
<dbReference type="PANTHER" id="PTHR30069:SF46">
    <property type="entry name" value="OAR PROTEIN"/>
    <property type="match status" value="1"/>
</dbReference>
<feature type="signal peptide" evidence="7">
    <location>
        <begin position="1"/>
        <end position="25"/>
    </location>
</feature>
<keyword evidence="2" id="KW-0813">Transport</keyword>
<dbReference type="OrthoDB" id="97893at2"/>